<keyword evidence="6 13" id="KW-0418">Kinase</keyword>
<comment type="catalytic activity">
    <reaction evidence="1">
        <text>ATP + protein L-histidine = ADP + protein N-phospho-L-histidine.</text>
        <dbReference type="EC" id="2.7.13.3"/>
    </reaction>
</comment>
<feature type="transmembrane region" description="Helical" evidence="10">
    <location>
        <begin position="128"/>
        <end position="147"/>
    </location>
</feature>
<keyword evidence="4" id="KW-0808">Transferase</keyword>
<dbReference type="GO" id="GO:0005524">
    <property type="term" value="F:ATP binding"/>
    <property type="evidence" value="ECO:0007669"/>
    <property type="project" value="UniProtKB-KW"/>
</dbReference>
<comment type="caution">
    <text evidence="13">The sequence shown here is derived from an EMBL/GenBank/DDBJ whole genome shotgun (WGS) entry which is preliminary data.</text>
</comment>
<evidence type="ECO:0000256" key="4">
    <source>
        <dbReference type="ARBA" id="ARBA00022679"/>
    </source>
</evidence>
<feature type="domain" description="Signal transduction histidine kinase subgroup 3 dimerisation and phosphoacceptor" evidence="12">
    <location>
        <begin position="195"/>
        <end position="263"/>
    </location>
</feature>
<evidence type="ECO:0000256" key="9">
    <source>
        <dbReference type="SAM" id="MobiDB-lite"/>
    </source>
</evidence>
<proteinExistence type="predicted"/>
<evidence type="ECO:0000256" key="10">
    <source>
        <dbReference type="SAM" id="Phobius"/>
    </source>
</evidence>
<evidence type="ECO:0000256" key="3">
    <source>
        <dbReference type="ARBA" id="ARBA00022553"/>
    </source>
</evidence>
<keyword evidence="7" id="KW-0067">ATP-binding</keyword>
<gene>
    <name evidence="13" type="ORF">Psi01_61740</name>
</gene>
<dbReference type="Pfam" id="PF02518">
    <property type="entry name" value="HATPase_c"/>
    <property type="match status" value="1"/>
</dbReference>
<feature type="transmembrane region" description="Helical" evidence="10">
    <location>
        <begin position="153"/>
        <end position="170"/>
    </location>
</feature>
<feature type="transmembrane region" description="Helical" evidence="10">
    <location>
        <begin position="27"/>
        <end position="49"/>
    </location>
</feature>
<evidence type="ECO:0000313" key="13">
    <source>
        <dbReference type="EMBL" id="GIH95544.1"/>
    </source>
</evidence>
<feature type="domain" description="Histidine kinase/HSP90-like ATPase" evidence="11">
    <location>
        <begin position="303"/>
        <end position="387"/>
    </location>
</feature>
<reference evidence="13 14" key="1">
    <citation type="submission" date="2021-01" db="EMBL/GenBank/DDBJ databases">
        <title>Whole genome shotgun sequence of Planobispora siamensis NBRC 107568.</title>
        <authorList>
            <person name="Komaki H."/>
            <person name="Tamura T."/>
        </authorList>
    </citation>
    <scope>NUCLEOTIDE SEQUENCE [LARGE SCALE GENOMIC DNA]</scope>
    <source>
        <strain evidence="13 14">NBRC 107568</strain>
    </source>
</reference>
<dbReference type="CDD" id="cd16917">
    <property type="entry name" value="HATPase_UhpB-NarQ-NarX-like"/>
    <property type="match status" value="1"/>
</dbReference>
<dbReference type="EMBL" id="BOOJ01000053">
    <property type="protein sequence ID" value="GIH95544.1"/>
    <property type="molecule type" value="Genomic_DNA"/>
</dbReference>
<keyword evidence="14" id="KW-1185">Reference proteome</keyword>
<evidence type="ECO:0000313" key="14">
    <source>
        <dbReference type="Proteomes" id="UP000619788"/>
    </source>
</evidence>
<dbReference type="GO" id="GO:0046983">
    <property type="term" value="F:protein dimerization activity"/>
    <property type="evidence" value="ECO:0007669"/>
    <property type="project" value="InterPro"/>
</dbReference>
<dbReference type="AlphaFoldDB" id="A0A8J3SNG7"/>
<dbReference type="Pfam" id="PF07730">
    <property type="entry name" value="HisKA_3"/>
    <property type="match status" value="1"/>
</dbReference>
<keyword evidence="3" id="KW-0597">Phosphoprotein</keyword>
<keyword evidence="8" id="KW-0902">Two-component regulatory system</keyword>
<keyword evidence="5" id="KW-0547">Nucleotide-binding</keyword>
<evidence type="ECO:0000256" key="8">
    <source>
        <dbReference type="ARBA" id="ARBA00023012"/>
    </source>
</evidence>
<keyword evidence="10" id="KW-0472">Membrane</keyword>
<dbReference type="Gene3D" id="1.20.5.1930">
    <property type="match status" value="1"/>
</dbReference>
<sequence length="415" mass="42768">MISTHGSMTGAGGRDTVAAVSWLRCPVVLRAFVVLLAGQLLVGTGWATVQAAQRWGWGAGAAVLVVGAAASGCCLWALVREGERRNAVLFGLAVSGGLILHAAVPHTGAALLYASVWLLPFRAELRPAAVLAVTGTAGFAVVSLLSGMEGGPLVGNTLGLAYSAAMAFLIRQLALTGERTAEVAEARAREAVLAERTRLAREVHDVLAHSQSAQIVHLEGARLLLGRGQDPAAALDRVERAVRLARTGLEETRRALDALRGQELPLAERLERLAIEFRSVTGDECVVSVAPDLGPMEAEARLAVARTAQEALTNVRKHAPGASASVTLRRSGRWCELEVRDTGGSPGSPGSLESSGFSGSQPPAGSGYGLVGMRERAELIGGSLTAGPCAEGFGVLLRVPAHGGGDDGTAEGGRG</sequence>
<evidence type="ECO:0000256" key="7">
    <source>
        <dbReference type="ARBA" id="ARBA00022840"/>
    </source>
</evidence>
<dbReference type="PANTHER" id="PTHR24421:SF10">
    <property type="entry name" value="NITRATE_NITRITE SENSOR PROTEIN NARQ"/>
    <property type="match status" value="1"/>
</dbReference>
<dbReference type="InterPro" id="IPR050482">
    <property type="entry name" value="Sensor_HK_TwoCompSys"/>
</dbReference>
<keyword evidence="10" id="KW-0812">Transmembrane</keyword>
<protein>
    <recommendedName>
        <fullName evidence="2">histidine kinase</fullName>
        <ecNumber evidence="2">2.7.13.3</ecNumber>
    </recommendedName>
</protein>
<dbReference type="GO" id="GO:0016020">
    <property type="term" value="C:membrane"/>
    <property type="evidence" value="ECO:0007669"/>
    <property type="project" value="InterPro"/>
</dbReference>
<feature type="region of interest" description="Disordered" evidence="9">
    <location>
        <begin position="338"/>
        <end position="369"/>
    </location>
</feature>
<accession>A0A8J3SNG7</accession>
<name>A0A8J3SNG7_9ACTN</name>
<organism evidence="13 14">
    <name type="scientific">Planobispora siamensis</name>
    <dbReference type="NCBI Taxonomy" id="936338"/>
    <lineage>
        <taxon>Bacteria</taxon>
        <taxon>Bacillati</taxon>
        <taxon>Actinomycetota</taxon>
        <taxon>Actinomycetes</taxon>
        <taxon>Streptosporangiales</taxon>
        <taxon>Streptosporangiaceae</taxon>
        <taxon>Planobispora</taxon>
    </lineage>
</organism>
<evidence type="ECO:0000256" key="1">
    <source>
        <dbReference type="ARBA" id="ARBA00000085"/>
    </source>
</evidence>
<evidence type="ECO:0000259" key="11">
    <source>
        <dbReference type="Pfam" id="PF02518"/>
    </source>
</evidence>
<dbReference type="Gene3D" id="3.30.565.10">
    <property type="entry name" value="Histidine kinase-like ATPase, C-terminal domain"/>
    <property type="match status" value="1"/>
</dbReference>
<dbReference type="EC" id="2.7.13.3" evidence="2"/>
<dbReference type="InterPro" id="IPR003594">
    <property type="entry name" value="HATPase_dom"/>
</dbReference>
<evidence type="ECO:0000256" key="6">
    <source>
        <dbReference type="ARBA" id="ARBA00022777"/>
    </source>
</evidence>
<dbReference type="GO" id="GO:0000155">
    <property type="term" value="F:phosphorelay sensor kinase activity"/>
    <property type="evidence" value="ECO:0007669"/>
    <property type="project" value="InterPro"/>
</dbReference>
<feature type="compositionally biased region" description="Low complexity" evidence="9">
    <location>
        <begin position="348"/>
        <end position="360"/>
    </location>
</feature>
<evidence type="ECO:0000259" key="12">
    <source>
        <dbReference type="Pfam" id="PF07730"/>
    </source>
</evidence>
<dbReference type="InterPro" id="IPR036890">
    <property type="entry name" value="HATPase_C_sf"/>
</dbReference>
<keyword evidence="10" id="KW-1133">Transmembrane helix</keyword>
<evidence type="ECO:0000256" key="5">
    <source>
        <dbReference type="ARBA" id="ARBA00022741"/>
    </source>
</evidence>
<dbReference type="InterPro" id="IPR011712">
    <property type="entry name" value="Sig_transdc_His_kin_sub3_dim/P"/>
</dbReference>
<dbReference type="SUPFAM" id="SSF55874">
    <property type="entry name" value="ATPase domain of HSP90 chaperone/DNA topoisomerase II/histidine kinase"/>
    <property type="match status" value="1"/>
</dbReference>
<evidence type="ECO:0000256" key="2">
    <source>
        <dbReference type="ARBA" id="ARBA00012438"/>
    </source>
</evidence>
<feature type="transmembrane region" description="Helical" evidence="10">
    <location>
        <begin position="56"/>
        <end position="78"/>
    </location>
</feature>
<dbReference type="Proteomes" id="UP000619788">
    <property type="component" value="Unassembled WGS sequence"/>
</dbReference>
<dbReference type="PANTHER" id="PTHR24421">
    <property type="entry name" value="NITRATE/NITRITE SENSOR PROTEIN NARX-RELATED"/>
    <property type="match status" value="1"/>
</dbReference>